<evidence type="ECO:0000313" key="4">
    <source>
        <dbReference type="Proteomes" id="UP000007963"/>
    </source>
</evidence>
<dbReference type="GO" id="GO:0003924">
    <property type="term" value="F:GTPase activity"/>
    <property type="evidence" value="ECO:0007669"/>
    <property type="project" value="InterPro"/>
</dbReference>
<name>Q0CFJ7_ASPTN</name>
<dbReference type="EMBL" id="CH476604">
    <property type="protein sequence ID" value="EAU31799.1"/>
    <property type="molecule type" value="Genomic_DNA"/>
</dbReference>
<organism evidence="3 4">
    <name type="scientific">Aspergillus terreus (strain NIH 2624 / FGSC A1156)</name>
    <dbReference type="NCBI Taxonomy" id="341663"/>
    <lineage>
        <taxon>Eukaryota</taxon>
        <taxon>Fungi</taxon>
        <taxon>Dikarya</taxon>
        <taxon>Ascomycota</taxon>
        <taxon>Pezizomycotina</taxon>
        <taxon>Eurotiomycetes</taxon>
        <taxon>Eurotiomycetidae</taxon>
        <taxon>Eurotiales</taxon>
        <taxon>Aspergillaceae</taxon>
        <taxon>Aspergillus</taxon>
        <taxon>Aspergillus subgen. Circumdati</taxon>
    </lineage>
</organism>
<dbReference type="STRING" id="341663.Q0CFJ7"/>
<accession>Q0CFJ7</accession>
<keyword evidence="1" id="KW-0547">Nucleotide-binding</keyword>
<dbReference type="VEuPathDB" id="FungiDB:ATEG_07537"/>
<dbReference type="RefSeq" id="XP_001216158.1">
    <property type="nucleotide sequence ID" value="XM_001216158.1"/>
</dbReference>
<evidence type="ECO:0000256" key="2">
    <source>
        <dbReference type="ARBA" id="ARBA00023134"/>
    </source>
</evidence>
<reference evidence="4" key="1">
    <citation type="submission" date="2005-09" db="EMBL/GenBank/DDBJ databases">
        <title>Annotation of the Aspergillus terreus NIH2624 genome.</title>
        <authorList>
            <person name="Birren B.W."/>
            <person name="Lander E.S."/>
            <person name="Galagan J.E."/>
            <person name="Nusbaum C."/>
            <person name="Devon K."/>
            <person name="Henn M."/>
            <person name="Ma L.-J."/>
            <person name="Jaffe D.B."/>
            <person name="Butler J."/>
            <person name="Alvarez P."/>
            <person name="Gnerre S."/>
            <person name="Grabherr M."/>
            <person name="Kleber M."/>
            <person name="Mauceli E.W."/>
            <person name="Brockman W."/>
            <person name="Rounsley S."/>
            <person name="Young S.K."/>
            <person name="LaButti K."/>
            <person name="Pushparaj V."/>
            <person name="DeCaprio D."/>
            <person name="Crawford M."/>
            <person name="Koehrsen M."/>
            <person name="Engels R."/>
            <person name="Montgomery P."/>
            <person name="Pearson M."/>
            <person name="Howarth C."/>
            <person name="Larson L."/>
            <person name="Luoma S."/>
            <person name="White J."/>
            <person name="Alvarado L."/>
            <person name="Kodira C.D."/>
            <person name="Zeng Q."/>
            <person name="Oleary S."/>
            <person name="Yandava C."/>
            <person name="Denning D.W."/>
            <person name="Nierman W.C."/>
            <person name="Milne T."/>
            <person name="Madden K."/>
        </authorList>
    </citation>
    <scope>NUCLEOTIDE SEQUENCE [LARGE SCALE GENOMIC DNA]</scope>
    <source>
        <strain evidence="4">NIH 2624 / FGSC A1156</strain>
    </source>
</reference>
<dbReference type="HOGENOM" id="CLU_014089_0_0_1"/>
<dbReference type="eggNOG" id="KOG0070">
    <property type="taxonomic scope" value="Eukaryota"/>
</dbReference>
<dbReference type="Pfam" id="PF00025">
    <property type="entry name" value="Arf"/>
    <property type="match status" value="1"/>
</dbReference>
<evidence type="ECO:0000256" key="1">
    <source>
        <dbReference type="ARBA" id="ARBA00022741"/>
    </source>
</evidence>
<dbReference type="OMA" id="HRTMTIF"/>
<gene>
    <name evidence="3" type="ORF">ATEG_07537</name>
</gene>
<dbReference type="Gene3D" id="3.40.50.300">
    <property type="entry name" value="P-loop containing nucleotide triphosphate hydrolases"/>
    <property type="match status" value="1"/>
</dbReference>
<dbReference type="GO" id="GO:0005525">
    <property type="term" value="F:GTP binding"/>
    <property type="evidence" value="ECO:0007669"/>
    <property type="project" value="UniProtKB-KW"/>
</dbReference>
<dbReference type="SUPFAM" id="SSF52540">
    <property type="entry name" value="P-loop containing nucleoside triphosphate hydrolases"/>
    <property type="match status" value="1"/>
</dbReference>
<dbReference type="GeneID" id="4322860"/>
<keyword evidence="2" id="KW-0342">GTP-binding</keyword>
<sequence length="720" mass="82342">MAELMSSAGAYMRGLWKKETPHVRICLFGHGGAGKTTLLYRLLQENLHLPSERFDFEIWDLGGGCSFLPIGVFQHLVNPEVICLFLIDSSDPYDYVKYELDDVLGKIDEAKHFAVVFNHKSQKDQADAAALKQAVNDRIQSWRGARRCGSTYEVYDDLDRFNAATGEQVDVLLQRMIHVAKTNLRDEPVTKSVLPKAEIPKPSREELLQRIELRSKESVHRLPPDQFITQMKAGTLSTWDHMCHLRAGFLCIMECIMEEDVVFAAAELFLQRLDLMLRASPGKFRNTFHRTLTIFWMHQIHLQMLLARQKTGVLPSYDKFIGFLRQCPELMDGRAWDQYWSKDVLFGSEAREAWVLPDLKPLPRYTPSAQANKPKNIQSPQSNAQIYQRFAYGIVKAVKSTDQRRAAIINDTLPIIQSYLIQLRSKSQSTEKIDSYSLTQAYFWIQMTHAAVASIPPGKSMDISKLSFETFGILFPELVGAEDLWKDYYTPEQWNSVEARMRTVLPRKKPLPNFFQPPSQTQVEKAIASRLDEKYVVHDGDTSSGLDGRPSSEELFLRVRWAVKSTMSMNEKRDDYDGSADSHAALLRRLFCRLIMTDPDGTSGTLVSQVVWEEMSFLHGRGQYTCAAFWARMIVAAFARMDAAFKSQVEEYRGLVEEAEVEAAETLLFSQFLSASMELCWERLWATYYSDEVWKSKGAADGYVVPDKKPLPAYIEERLN</sequence>
<protein>
    <submittedName>
        <fullName evidence="3">Uncharacterized protein</fullName>
    </submittedName>
</protein>
<dbReference type="InterPro" id="IPR027417">
    <property type="entry name" value="P-loop_NTPase"/>
</dbReference>
<dbReference type="Proteomes" id="UP000007963">
    <property type="component" value="Unassembled WGS sequence"/>
</dbReference>
<dbReference type="InterPro" id="IPR006689">
    <property type="entry name" value="Small_GTPase_ARF/SAR"/>
</dbReference>
<evidence type="ECO:0000313" key="3">
    <source>
        <dbReference type="EMBL" id="EAU31799.1"/>
    </source>
</evidence>
<dbReference type="OrthoDB" id="427186at2759"/>
<proteinExistence type="predicted"/>
<dbReference type="AlphaFoldDB" id="Q0CFJ7"/>